<protein>
    <submittedName>
        <fullName evidence="1">Uncharacterized protein</fullName>
    </submittedName>
</protein>
<dbReference type="EMBL" id="JAMYWD010000004">
    <property type="protein sequence ID" value="KAJ4974978.1"/>
    <property type="molecule type" value="Genomic_DNA"/>
</dbReference>
<organism evidence="1 2">
    <name type="scientific">Protea cynaroides</name>
    <dbReference type="NCBI Taxonomy" id="273540"/>
    <lineage>
        <taxon>Eukaryota</taxon>
        <taxon>Viridiplantae</taxon>
        <taxon>Streptophyta</taxon>
        <taxon>Embryophyta</taxon>
        <taxon>Tracheophyta</taxon>
        <taxon>Spermatophyta</taxon>
        <taxon>Magnoliopsida</taxon>
        <taxon>Proteales</taxon>
        <taxon>Proteaceae</taxon>
        <taxon>Protea</taxon>
    </lineage>
</organism>
<comment type="caution">
    <text evidence="1">The sequence shown here is derived from an EMBL/GenBank/DDBJ whole genome shotgun (WGS) entry which is preliminary data.</text>
</comment>
<keyword evidence="2" id="KW-1185">Reference proteome</keyword>
<gene>
    <name evidence="1" type="ORF">NE237_008152</name>
</gene>
<name>A0A9Q0KQI9_9MAGN</name>
<reference evidence="1" key="1">
    <citation type="journal article" date="2023" name="Plant J.">
        <title>The genome of the king protea, Protea cynaroides.</title>
        <authorList>
            <person name="Chang J."/>
            <person name="Duong T.A."/>
            <person name="Schoeman C."/>
            <person name="Ma X."/>
            <person name="Roodt D."/>
            <person name="Barker N."/>
            <person name="Li Z."/>
            <person name="Van de Peer Y."/>
            <person name="Mizrachi E."/>
        </authorList>
    </citation>
    <scope>NUCLEOTIDE SEQUENCE</scope>
    <source>
        <tissue evidence="1">Young leaves</tissue>
    </source>
</reference>
<accession>A0A9Q0KQI9</accession>
<dbReference type="AlphaFoldDB" id="A0A9Q0KQI9"/>
<evidence type="ECO:0000313" key="1">
    <source>
        <dbReference type="EMBL" id="KAJ4974978.1"/>
    </source>
</evidence>
<evidence type="ECO:0000313" key="2">
    <source>
        <dbReference type="Proteomes" id="UP001141806"/>
    </source>
</evidence>
<proteinExistence type="predicted"/>
<sequence length="128" mass="14676">MHDLARSIYGTEFMLVKDCDKVEPKIETCYLSFVGSRAAIPETFCIMKKTLKLLGNVLNRLPKEMRQMINLRHQEFNKDHLLSSPEGTKSEASRWGLPSNGSPHPWEHNLLIGWYLISLSSEHLPVIN</sequence>
<dbReference type="Proteomes" id="UP001141806">
    <property type="component" value="Unassembled WGS sequence"/>
</dbReference>